<dbReference type="PANTHER" id="PTHR37297">
    <property type="entry name" value="PROTEIN NRDI"/>
    <property type="match status" value="1"/>
</dbReference>
<dbReference type="Proteomes" id="UP000703315">
    <property type="component" value="Unassembled WGS sequence"/>
</dbReference>
<dbReference type="PANTHER" id="PTHR37297:SF1">
    <property type="entry name" value="PROTEIN NRDI"/>
    <property type="match status" value="1"/>
</dbReference>
<organism evidence="1 2">
    <name type="scientific">Enteractinococcus helveticum</name>
    <dbReference type="NCBI Taxonomy" id="1837282"/>
    <lineage>
        <taxon>Bacteria</taxon>
        <taxon>Bacillati</taxon>
        <taxon>Actinomycetota</taxon>
        <taxon>Actinomycetes</taxon>
        <taxon>Micrococcales</taxon>
        <taxon>Micrococcaceae</taxon>
    </lineage>
</organism>
<accession>A0A921FP51</accession>
<dbReference type="Pfam" id="PF07972">
    <property type="entry name" value="Flavodoxin_NdrI"/>
    <property type="match status" value="1"/>
</dbReference>
<name>A0A921FP51_9MICC</name>
<dbReference type="RefSeq" id="WP_303908228.1">
    <property type="nucleotide sequence ID" value="NZ_DYXC01000147.1"/>
</dbReference>
<sequence>MVETHANLIYFSSVSGYTHRFVEKLGLEEGDTARLPLITRDPTLYAREPFVLMLPTYGAGKGPGVVPKQVIKFLNVKNNRELIQGVIAAG</sequence>
<dbReference type="InterPro" id="IPR029039">
    <property type="entry name" value="Flavoprotein-like_sf"/>
</dbReference>
<dbReference type="InterPro" id="IPR004465">
    <property type="entry name" value="RNR_NrdI"/>
</dbReference>
<dbReference type="SUPFAM" id="SSF52218">
    <property type="entry name" value="Flavoproteins"/>
    <property type="match status" value="1"/>
</dbReference>
<reference evidence="1" key="1">
    <citation type="journal article" date="2021" name="PeerJ">
        <title>Extensive microbial diversity within the chicken gut microbiome revealed by metagenomics and culture.</title>
        <authorList>
            <person name="Gilroy R."/>
            <person name="Ravi A."/>
            <person name="Getino M."/>
            <person name="Pursley I."/>
            <person name="Horton D.L."/>
            <person name="Alikhan N.F."/>
            <person name="Baker D."/>
            <person name="Gharbi K."/>
            <person name="Hall N."/>
            <person name="Watson M."/>
            <person name="Adriaenssens E.M."/>
            <person name="Foster-Nyarko E."/>
            <person name="Jarju S."/>
            <person name="Secka A."/>
            <person name="Antonio M."/>
            <person name="Oren A."/>
            <person name="Chaudhuri R.R."/>
            <person name="La Ragione R."/>
            <person name="Hildebrand F."/>
            <person name="Pallen M.J."/>
        </authorList>
    </citation>
    <scope>NUCLEOTIDE SEQUENCE</scope>
    <source>
        <strain evidence="1">ChiHjej13B12-14962</strain>
    </source>
</reference>
<dbReference type="GO" id="GO:0010181">
    <property type="term" value="F:FMN binding"/>
    <property type="evidence" value="ECO:0007669"/>
    <property type="project" value="InterPro"/>
</dbReference>
<evidence type="ECO:0000313" key="2">
    <source>
        <dbReference type="Proteomes" id="UP000703315"/>
    </source>
</evidence>
<dbReference type="EMBL" id="DYXC01000147">
    <property type="protein sequence ID" value="HJF15675.1"/>
    <property type="molecule type" value="Genomic_DNA"/>
</dbReference>
<proteinExistence type="predicted"/>
<evidence type="ECO:0000313" key="1">
    <source>
        <dbReference type="EMBL" id="HJF15675.1"/>
    </source>
</evidence>
<gene>
    <name evidence="1" type="ORF">K8V32_12930</name>
</gene>
<comment type="caution">
    <text evidence="1">The sequence shown here is derived from an EMBL/GenBank/DDBJ whole genome shotgun (WGS) entry which is preliminary data.</text>
</comment>
<protein>
    <submittedName>
        <fullName evidence="1">Class Ib ribonucleoside-diphosphate reductase assembly flavoprotein NrdI</fullName>
    </submittedName>
</protein>
<reference evidence="1" key="2">
    <citation type="submission" date="2021-09" db="EMBL/GenBank/DDBJ databases">
        <authorList>
            <person name="Gilroy R."/>
        </authorList>
    </citation>
    <scope>NUCLEOTIDE SEQUENCE</scope>
    <source>
        <strain evidence="1">ChiHjej13B12-14962</strain>
    </source>
</reference>
<dbReference type="Gene3D" id="3.40.50.360">
    <property type="match status" value="1"/>
</dbReference>
<dbReference type="AlphaFoldDB" id="A0A921FP51"/>
<feature type="non-terminal residue" evidence="1">
    <location>
        <position position="90"/>
    </location>
</feature>